<dbReference type="AlphaFoldDB" id="A0A0G1YHZ9"/>
<name>A0A0G1YHZ9_9BACT</name>
<reference evidence="2 3" key="1">
    <citation type="journal article" date="2015" name="Nature">
        <title>rRNA introns, odd ribosomes, and small enigmatic genomes across a large radiation of phyla.</title>
        <authorList>
            <person name="Brown C.T."/>
            <person name="Hug L.A."/>
            <person name="Thomas B.C."/>
            <person name="Sharon I."/>
            <person name="Castelle C.J."/>
            <person name="Singh A."/>
            <person name="Wilkins M.J."/>
            <person name="Williams K.H."/>
            <person name="Banfield J.F."/>
        </authorList>
    </citation>
    <scope>NUCLEOTIDE SEQUENCE [LARGE SCALE GENOMIC DNA]</scope>
</reference>
<accession>A0A0G1YHZ9</accession>
<evidence type="ECO:0000313" key="3">
    <source>
        <dbReference type="Proteomes" id="UP000033870"/>
    </source>
</evidence>
<protein>
    <recommendedName>
        <fullName evidence="4">DUF1189 domain-containing protein</fullName>
    </recommendedName>
</protein>
<dbReference type="Pfam" id="PF06691">
    <property type="entry name" value="DUF1189"/>
    <property type="match status" value="1"/>
</dbReference>
<dbReference type="EMBL" id="LCRX01000001">
    <property type="protein sequence ID" value="KKW43058.1"/>
    <property type="molecule type" value="Genomic_DNA"/>
</dbReference>
<feature type="transmembrane region" description="Helical" evidence="1">
    <location>
        <begin position="218"/>
        <end position="235"/>
    </location>
</feature>
<comment type="caution">
    <text evidence="2">The sequence shown here is derived from an EMBL/GenBank/DDBJ whole genome shotgun (WGS) entry which is preliminary data.</text>
</comment>
<evidence type="ECO:0000313" key="2">
    <source>
        <dbReference type="EMBL" id="KKW43058.1"/>
    </source>
</evidence>
<evidence type="ECO:0000256" key="1">
    <source>
        <dbReference type="SAM" id="Phobius"/>
    </source>
</evidence>
<dbReference type="InterPro" id="IPR009574">
    <property type="entry name" value="DUF1189"/>
</dbReference>
<gene>
    <name evidence="2" type="ORF">UY92_C0001G0072</name>
</gene>
<feature type="transmembrane region" description="Helical" evidence="1">
    <location>
        <begin position="241"/>
        <end position="261"/>
    </location>
</feature>
<feature type="transmembrane region" description="Helical" evidence="1">
    <location>
        <begin position="173"/>
        <end position="206"/>
    </location>
</feature>
<dbReference type="Proteomes" id="UP000033870">
    <property type="component" value="Unassembled WGS sequence"/>
</dbReference>
<sequence>MRFFQRFYKSLFDLGYLRSERGKPGRAWGYAVLFLFLVSVIQLAPVIYRIPGWLREARAVVEREVPEFTARARAGELSVEGVEQPYVRTVDTDDGSFKIIIDTVSTTTPDIAEFLDKNTDSGVLVGRTEAVVYSSGDGRTQAQSFSDLPAREEAFTKQDLLGIVDQVQSKGVYLIGAVMIFAFFIFLLIGKLIYLFFISLIAFMIAAATKRTWRLGEIYTVGLYALTLPTLIQTIGRWLGYPLTFVYTIVLGIVLFGAVFYQEDGKTEGAAGPA</sequence>
<keyword evidence="1" id="KW-0812">Transmembrane</keyword>
<proteinExistence type="predicted"/>
<organism evidence="2 3">
    <name type="scientific">Candidatus Magasanikbacteria bacterium GW2011_GWA2_56_11</name>
    <dbReference type="NCBI Taxonomy" id="1619044"/>
    <lineage>
        <taxon>Bacteria</taxon>
        <taxon>Candidatus Magasanikiibacteriota</taxon>
    </lineage>
</organism>
<keyword evidence="1" id="KW-0472">Membrane</keyword>
<feature type="transmembrane region" description="Helical" evidence="1">
    <location>
        <begin position="27"/>
        <end position="48"/>
    </location>
</feature>
<evidence type="ECO:0008006" key="4">
    <source>
        <dbReference type="Google" id="ProtNLM"/>
    </source>
</evidence>
<keyword evidence="1" id="KW-1133">Transmembrane helix</keyword>